<name>A0A411YD95_9ACTN</name>
<dbReference type="InterPro" id="IPR001789">
    <property type="entry name" value="Sig_transdc_resp-reg_receiver"/>
</dbReference>
<dbReference type="SMART" id="SM00448">
    <property type="entry name" value="REC"/>
    <property type="match status" value="1"/>
</dbReference>
<dbReference type="Gene3D" id="3.40.50.2300">
    <property type="match status" value="1"/>
</dbReference>
<dbReference type="InterPro" id="IPR011006">
    <property type="entry name" value="CheY-like_superfamily"/>
</dbReference>
<keyword evidence="7" id="KW-1185">Reference proteome</keyword>
<dbReference type="InterPro" id="IPR039420">
    <property type="entry name" value="WalR-like"/>
</dbReference>
<dbReference type="EMBL" id="CP036402">
    <property type="protein sequence ID" value="QBI19170.1"/>
    <property type="molecule type" value="Genomic_DNA"/>
</dbReference>
<organism evidence="6 7">
    <name type="scientific">Egibacter rhizosphaerae</name>
    <dbReference type="NCBI Taxonomy" id="1670831"/>
    <lineage>
        <taxon>Bacteria</taxon>
        <taxon>Bacillati</taxon>
        <taxon>Actinomycetota</taxon>
        <taxon>Nitriliruptoria</taxon>
        <taxon>Egibacterales</taxon>
        <taxon>Egibacteraceae</taxon>
        <taxon>Egibacter</taxon>
    </lineage>
</organism>
<feature type="modified residue" description="4-aspartylphosphate" evidence="3">
    <location>
        <position position="51"/>
    </location>
</feature>
<dbReference type="InterPro" id="IPR000792">
    <property type="entry name" value="Tscrpt_reg_LuxR_C"/>
</dbReference>
<dbReference type="PROSITE" id="PS50043">
    <property type="entry name" value="HTH_LUXR_2"/>
    <property type="match status" value="1"/>
</dbReference>
<evidence type="ECO:0000259" key="4">
    <source>
        <dbReference type="PROSITE" id="PS50043"/>
    </source>
</evidence>
<dbReference type="GO" id="GO:0003677">
    <property type="term" value="F:DNA binding"/>
    <property type="evidence" value="ECO:0007669"/>
    <property type="project" value="UniProtKB-KW"/>
</dbReference>
<dbReference type="Pfam" id="PF00196">
    <property type="entry name" value="GerE"/>
    <property type="match status" value="1"/>
</dbReference>
<dbReference type="PROSITE" id="PS50110">
    <property type="entry name" value="RESPONSE_REGULATORY"/>
    <property type="match status" value="1"/>
</dbReference>
<dbReference type="Proteomes" id="UP000291469">
    <property type="component" value="Chromosome"/>
</dbReference>
<feature type="domain" description="HTH luxR-type" evidence="4">
    <location>
        <begin position="141"/>
        <end position="206"/>
    </location>
</feature>
<gene>
    <name evidence="6" type="ORF">ER308_06200</name>
</gene>
<dbReference type="SUPFAM" id="SSF46894">
    <property type="entry name" value="C-terminal effector domain of the bipartite response regulators"/>
    <property type="match status" value="1"/>
</dbReference>
<dbReference type="SMART" id="SM00421">
    <property type="entry name" value="HTH_LUXR"/>
    <property type="match status" value="1"/>
</dbReference>
<dbReference type="SUPFAM" id="SSF52172">
    <property type="entry name" value="CheY-like"/>
    <property type="match status" value="1"/>
</dbReference>
<dbReference type="GO" id="GO:0006355">
    <property type="term" value="P:regulation of DNA-templated transcription"/>
    <property type="evidence" value="ECO:0007669"/>
    <property type="project" value="InterPro"/>
</dbReference>
<sequence>MRIVIVDDHQVVRSGLRSELAGSVHVVGEAGSVAEAVEVIARTEPDVVLLDVHLPDGSGADVIGRLGDRTDARFLAFSVSEDPADVIATVHAGARGYLTKSSETGELLAALTRVSGGDAVFAPRLAGFVLDAFQQTDAVASDADLASLTERELATLRVIARGLTYREAAEELVVSPRTVETHVSNVLRKLQLTDRRQLERWARERRLA</sequence>
<dbReference type="CDD" id="cd06170">
    <property type="entry name" value="LuxR_C_like"/>
    <property type="match status" value="1"/>
</dbReference>
<dbReference type="InterPro" id="IPR058245">
    <property type="entry name" value="NreC/VraR/RcsB-like_REC"/>
</dbReference>
<proteinExistence type="predicted"/>
<dbReference type="AlphaFoldDB" id="A0A411YD95"/>
<reference evidence="6 7" key="1">
    <citation type="submission" date="2019-01" db="EMBL/GenBank/DDBJ databases">
        <title>Egibacter rhizosphaerae EGI 80759T.</title>
        <authorList>
            <person name="Chen D.-D."/>
            <person name="Tian Y."/>
            <person name="Jiao J.-Y."/>
            <person name="Zhang X.-T."/>
            <person name="Zhang Y.-G."/>
            <person name="Zhang Y."/>
            <person name="Xiao M."/>
            <person name="Shu W.-S."/>
            <person name="Li W.-J."/>
        </authorList>
    </citation>
    <scope>NUCLEOTIDE SEQUENCE [LARGE SCALE GENOMIC DNA]</scope>
    <source>
        <strain evidence="6 7">EGI 80759</strain>
    </source>
</reference>
<dbReference type="CDD" id="cd17535">
    <property type="entry name" value="REC_NarL-like"/>
    <property type="match status" value="1"/>
</dbReference>
<keyword evidence="2" id="KW-0238">DNA-binding</keyword>
<dbReference type="GO" id="GO:0000160">
    <property type="term" value="P:phosphorelay signal transduction system"/>
    <property type="evidence" value="ECO:0007669"/>
    <property type="project" value="InterPro"/>
</dbReference>
<evidence type="ECO:0000313" key="7">
    <source>
        <dbReference type="Proteomes" id="UP000291469"/>
    </source>
</evidence>
<evidence type="ECO:0000256" key="3">
    <source>
        <dbReference type="PROSITE-ProRule" id="PRU00169"/>
    </source>
</evidence>
<dbReference type="RefSeq" id="WP_131154167.1">
    <property type="nucleotide sequence ID" value="NZ_CP036402.1"/>
</dbReference>
<protein>
    <submittedName>
        <fullName evidence="6">Response regulator transcription factor</fullName>
    </submittedName>
</protein>
<keyword evidence="1 3" id="KW-0597">Phosphoprotein</keyword>
<dbReference type="PRINTS" id="PR00038">
    <property type="entry name" value="HTHLUXR"/>
</dbReference>
<accession>A0A411YD95</accession>
<evidence type="ECO:0000256" key="2">
    <source>
        <dbReference type="ARBA" id="ARBA00023125"/>
    </source>
</evidence>
<dbReference type="Pfam" id="PF00072">
    <property type="entry name" value="Response_reg"/>
    <property type="match status" value="1"/>
</dbReference>
<evidence type="ECO:0000256" key="1">
    <source>
        <dbReference type="ARBA" id="ARBA00022553"/>
    </source>
</evidence>
<dbReference type="InterPro" id="IPR016032">
    <property type="entry name" value="Sig_transdc_resp-reg_C-effctor"/>
</dbReference>
<dbReference type="KEGG" id="erz:ER308_06200"/>
<dbReference type="OrthoDB" id="9808843at2"/>
<evidence type="ECO:0000259" key="5">
    <source>
        <dbReference type="PROSITE" id="PS50110"/>
    </source>
</evidence>
<feature type="domain" description="Response regulatory" evidence="5">
    <location>
        <begin position="2"/>
        <end position="115"/>
    </location>
</feature>
<dbReference type="PANTHER" id="PTHR43214">
    <property type="entry name" value="TWO-COMPONENT RESPONSE REGULATOR"/>
    <property type="match status" value="1"/>
</dbReference>
<dbReference type="PANTHER" id="PTHR43214:SF43">
    <property type="entry name" value="TWO-COMPONENT RESPONSE REGULATOR"/>
    <property type="match status" value="1"/>
</dbReference>
<evidence type="ECO:0000313" key="6">
    <source>
        <dbReference type="EMBL" id="QBI19170.1"/>
    </source>
</evidence>